<dbReference type="STRING" id="105231.A0A1Y1IE27"/>
<protein>
    <submittedName>
        <fullName evidence="15">TOM40 mitochondrial import outer membrane translocon protein</fullName>
    </submittedName>
</protein>
<evidence type="ECO:0000256" key="8">
    <source>
        <dbReference type="ARBA" id="ARBA00022990"/>
    </source>
</evidence>
<evidence type="ECO:0000256" key="5">
    <source>
        <dbReference type="ARBA" id="ARBA00022692"/>
    </source>
</evidence>
<evidence type="ECO:0000256" key="14">
    <source>
        <dbReference type="SAM" id="MobiDB-lite"/>
    </source>
</evidence>
<accession>A0A1Y1IE27</accession>
<evidence type="ECO:0000256" key="4">
    <source>
        <dbReference type="ARBA" id="ARBA00022452"/>
    </source>
</evidence>
<keyword evidence="6" id="KW-1000">Mitochondrion outer membrane</keyword>
<evidence type="ECO:0000256" key="10">
    <source>
        <dbReference type="ARBA" id="ARBA00023114"/>
    </source>
</evidence>
<reference evidence="15 16" key="1">
    <citation type="journal article" date="2014" name="Nat. Commun.">
        <title>Klebsormidium flaccidum genome reveals primary factors for plant terrestrial adaptation.</title>
        <authorList>
            <person name="Hori K."/>
            <person name="Maruyama F."/>
            <person name="Fujisawa T."/>
            <person name="Togashi T."/>
            <person name="Yamamoto N."/>
            <person name="Seo M."/>
            <person name="Sato S."/>
            <person name="Yamada T."/>
            <person name="Mori H."/>
            <person name="Tajima N."/>
            <person name="Moriyama T."/>
            <person name="Ikeuchi M."/>
            <person name="Watanabe M."/>
            <person name="Wada H."/>
            <person name="Kobayashi K."/>
            <person name="Saito M."/>
            <person name="Masuda T."/>
            <person name="Sasaki-Sekimoto Y."/>
            <person name="Mashiguchi K."/>
            <person name="Awai K."/>
            <person name="Shimojima M."/>
            <person name="Masuda S."/>
            <person name="Iwai M."/>
            <person name="Nobusawa T."/>
            <person name="Narise T."/>
            <person name="Kondo S."/>
            <person name="Saito H."/>
            <person name="Sato R."/>
            <person name="Murakawa M."/>
            <person name="Ihara Y."/>
            <person name="Oshima-Yamada Y."/>
            <person name="Ohtaka K."/>
            <person name="Satoh M."/>
            <person name="Sonobe K."/>
            <person name="Ishii M."/>
            <person name="Ohtani R."/>
            <person name="Kanamori-Sato M."/>
            <person name="Honoki R."/>
            <person name="Miyazaki D."/>
            <person name="Mochizuki H."/>
            <person name="Umetsu J."/>
            <person name="Higashi K."/>
            <person name="Shibata D."/>
            <person name="Kamiya Y."/>
            <person name="Sato N."/>
            <person name="Nakamura Y."/>
            <person name="Tabata S."/>
            <person name="Ida S."/>
            <person name="Kurokawa K."/>
            <person name="Ohta H."/>
        </authorList>
    </citation>
    <scope>NUCLEOTIDE SEQUENCE [LARGE SCALE GENOMIC DNA]</scope>
    <source>
        <strain evidence="15 16">NIES-2285</strain>
    </source>
</reference>
<name>A0A1Y1IE27_KLENI</name>
<evidence type="ECO:0000256" key="11">
    <source>
        <dbReference type="ARBA" id="ARBA00023128"/>
    </source>
</evidence>
<dbReference type="OMA" id="TRFNYRW"/>
<dbReference type="Proteomes" id="UP000054558">
    <property type="component" value="Unassembled WGS sequence"/>
</dbReference>
<dbReference type="FunFam" id="2.40.160.10:FF:000010">
    <property type="entry name" value="Mitochondrial import receptor subunit TOM40-1"/>
    <property type="match status" value="1"/>
</dbReference>
<evidence type="ECO:0000256" key="1">
    <source>
        <dbReference type="ARBA" id="ARBA00004374"/>
    </source>
</evidence>
<dbReference type="AlphaFoldDB" id="A0A1Y1IE27"/>
<keyword evidence="5" id="KW-0812">Transmembrane</keyword>
<dbReference type="InterPro" id="IPR027246">
    <property type="entry name" value="Porin_Euk/Tom40"/>
</dbReference>
<evidence type="ECO:0000313" key="15">
    <source>
        <dbReference type="EMBL" id="GAQ87361.1"/>
    </source>
</evidence>
<dbReference type="InterPro" id="IPR023614">
    <property type="entry name" value="Porin_dom_sf"/>
</dbReference>
<comment type="function">
    <text evidence="13">Central component of the receptor complex responsible for the recognition and translocation of cytosolically synthesized mitochondrial preproteins. Together with TOM22 functions as the transit peptide receptor at the surface of the mitochondrion outer membrane and facilitates the movement of preproteins into the translocation pore. Directly involved in the pore formation.</text>
</comment>
<evidence type="ECO:0000256" key="12">
    <source>
        <dbReference type="ARBA" id="ARBA00023136"/>
    </source>
</evidence>
<evidence type="ECO:0000313" key="16">
    <source>
        <dbReference type="Proteomes" id="UP000054558"/>
    </source>
</evidence>
<dbReference type="GO" id="GO:0030150">
    <property type="term" value="P:protein import into mitochondrial matrix"/>
    <property type="evidence" value="ECO:0000318"/>
    <property type="project" value="GO_Central"/>
</dbReference>
<dbReference type="GO" id="GO:0046930">
    <property type="term" value="C:pore complex"/>
    <property type="evidence" value="ECO:0007669"/>
    <property type="project" value="UniProtKB-KW"/>
</dbReference>
<evidence type="ECO:0000256" key="6">
    <source>
        <dbReference type="ARBA" id="ARBA00022787"/>
    </source>
</evidence>
<dbReference type="GO" id="GO:0005742">
    <property type="term" value="C:mitochondrial outer membrane translocase complex"/>
    <property type="evidence" value="ECO:0000318"/>
    <property type="project" value="GO_Central"/>
</dbReference>
<dbReference type="InterPro" id="IPR037930">
    <property type="entry name" value="Tom40"/>
</dbReference>
<sequence>MGASISHADANVTTPLPPPLGTVPEKGAAGPPVGLQQLVEPPKEIERTDYLNLPTPVKYEEIQKEALYSLKPELFEGCRFDFTRPLSPKFALTHGILMGPMEVPQQTPQIVKVVHSQYEFGANYVWDRGMLVGRMLNTGAMNARAVIALSEDWTFKMNSQLSPEPHSSIAMFDFDKRGPDYQAQIKLGNNAFYSFNYLQSVTKTLSLGGEIFWLGKQRKSGYGLALRHQEGKGVFSAQVASTGMAALTYSHKLSDKVNLASDLSYNWKNGEAVSSVGYDYNLRSCRLRGKLDTNGVVGALLEERLNVGVNLLLSAEVDHWRKDYKFGFGMTVGE</sequence>
<feature type="region of interest" description="Disordered" evidence="14">
    <location>
        <begin position="1"/>
        <end position="32"/>
    </location>
</feature>
<gene>
    <name evidence="15" type="ORF">KFL_003480050</name>
</gene>
<keyword evidence="3" id="KW-0813">Transport</keyword>
<evidence type="ECO:0000256" key="9">
    <source>
        <dbReference type="ARBA" id="ARBA00023065"/>
    </source>
</evidence>
<dbReference type="Pfam" id="PF01459">
    <property type="entry name" value="Porin_3"/>
    <property type="match status" value="1"/>
</dbReference>
<dbReference type="GO" id="GO:0015288">
    <property type="term" value="F:porin activity"/>
    <property type="evidence" value="ECO:0007669"/>
    <property type="project" value="UniProtKB-KW"/>
</dbReference>
<evidence type="ECO:0000256" key="13">
    <source>
        <dbReference type="ARBA" id="ARBA00058612"/>
    </source>
</evidence>
<dbReference type="CDD" id="cd07305">
    <property type="entry name" value="Porin3_Tom40"/>
    <property type="match status" value="1"/>
</dbReference>
<evidence type="ECO:0000256" key="7">
    <source>
        <dbReference type="ARBA" id="ARBA00022927"/>
    </source>
</evidence>
<dbReference type="GO" id="GO:0006811">
    <property type="term" value="P:monoatomic ion transport"/>
    <property type="evidence" value="ECO:0007669"/>
    <property type="project" value="UniProtKB-KW"/>
</dbReference>
<proteinExistence type="inferred from homology"/>
<evidence type="ECO:0000256" key="3">
    <source>
        <dbReference type="ARBA" id="ARBA00022448"/>
    </source>
</evidence>
<keyword evidence="16" id="KW-1185">Reference proteome</keyword>
<keyword evidence="8" id="KW-0007">Acetylation</keyword>
<keyword evidence="7" id="KW-0653">Protein transport</keyword>
<keyword evidence="10" id="KW-0626">Porin</keyword>
<keyword evidence="4" id="KW-1134">Transmembrane beta strand</keyword>
<evidence type="ECO:0000256" key="2">
    <source>
        <dbReference type="ARBA" id="ARBA00010510"/>
    </source>
</evidence>
<comment type="similarity">
    <text evidence="2">Belongs to the Tom40 family.</text>
</comment>
<dbReference type="GO" id="GO:0008320">
    <property type="term" value="F:protein transmembrane transporter activity"/>
    <property type="evidence" value="ECO:0000318"/>
    <property type="project" value="GO_Central"/>
</dbReference>
<dbReference type="EMBL" id="DF237297">
    <property type="protein sequence ID" value="GAQ87361.1"/>
    <property type="molecule type" value="Genomic_DNA"/>
</dbReference>
<keyword evidence="9" id="KW-0406">Ion transport</keyword>
<organism evidence="15 16">
    <name type="scientific">Klebsormidium nitens</name>
    <name type="common">Green alga</name>
    <name type="synonym">Ulothrix nitens</name>
    <dbReference type="NCBI Taxonomy" id="105231"/>
    <lineage>
        <taxon>Eukaryota</taxon>
        <taxon>Viridiplantae</taxon>
        <taxon>Streptophyta</taxon>
        <taxon>Klebsormidiophyceae</taxon>
        <taxon>Klebsormidiales</taxon>
        <taxon>Klebsormidiaceae</taxon>
        <taxon>Klebsormidium</taxon>
    </lineage>
</organism>
<keyword evidence="12" id="KW-0472">Membrane</keyword>
<dbReference type="PANTHER" id="PTHR10802">
    <property type="entry name" value="MITOCHONDRIAL IMPORT RECEPTOR SUBUNIT TOM40"/>
    <property type="match status" value="1"/>
</dbReference>
<dbReference type="OrthoDB" id="19656at2759"/>
<comment type="subcellular location">
    <subcellularLocation>
        <location evidence="1">Mitochondrion outer membrane</location>
        <topology evidence="1">Multi-pass membrane protein</topology>
    </subcellularLocation>
</comment>
<dbReference type="Gene3D" id="2.40.160.10">
    <property type="entry name" value="Porin"/>
    <property type="match status" value="1"/>
</dbReference>
<keyword evidence="11" id="KW-0496">Mitochondrion</keyword>